<gene>
    <name evidence="1" type="ORF">CFP75_23920</name>
</gene>
<evidence type="ECO:0000313" key="1">
    <source>
        <dbReference type="EMBL" id="OXM47532.1"/>
    </source>
</evidence>
<dbReference type="Gene3D" id="1.25.40.10">
    <property type="entry name" value="Tetratricopeptide repeat domain"/>
    <property type="match status" value="2"/>
</dbReference>
<name>A0A229RLJ2_AMYAL</name>
<sequence>MVDMDPTEISTLSELAGALEQLRRERSLSLRGLADAAAKLPKQEERQPALPKATASDLLNARSVPEAETVVTFLAACGIHEKQALRPWLQALERVATQHQRRPPGTVRVRDSRPRMLGVHAAIQTTQLPECAQSGQSGQGESALPLYVPRDFDAGLRTKLTLARQQGGFVLLSGDSSVGKTRALFEAVQAVLPDWWLLHPCDAEALREFTAHPSGRTVVWLDELQDYLDFAGGVPAGRVRELIAAGLVLVATCWPGEHSKRVALPEEGRPDRYANDRRLLRLADVLHVPPTFSVHERRRAEDLAGTDRRIRLALDTPDAGFTQVMAAGPELIRHWEQAPAYAKAVITAALDARRVGAHAPLTCGYLEAAAPGYLTGQQQATAPPTWLDEALRYASEQLHGATSALIHAPGGMGQVIGYRVADYLHQHALRVRRFEYLPDAAWHALIDHHHPDDTQRIAENADARGCGHEAVILYRQLADNGGRKEGSTVSLAHLLAEHGYEEELRTRADNGDRAAALRLAHLLAEHGHEEELLTRANNSDQYASISLAGLLVEQGRVEAALPLLRTWADDDYRASIKLAELLVECGREEELRTRADNGNWYASIQLAELLAGRGHEEELRSRAERGDRAAAHRLAGLLAEQGRIETAIPLLRPYADDGDWYAASRLAELLAKRGHEEELRTRAGNGNWYAANHLVQLLVEEGRVEAAILLLSSRADRGDRYAASRLAELLAEHGHGEELRARADNGDQTAALRLADLLAEHGHGEELRARADNGDEHAVSRLAKLLAVHGHEEELRTRADNGDEYAAFWLAELLAIRGREEAAIPLLRTHAYSGDPRAANLLIQLLAKRKLLKELEREVTAGTPGAVDALRHVRRYASNEQVADDSSS</sequence>
<keyword evidence="2" id="KW-1185">Reference proteome</keyword>
<organism evidence="1 2">
    <name type="scientific">Amycolatopsis alba DSM 44262</name>
    <dbReference type="NCBI Taxonomy" id="1125972"/>
    <lineage>
        <taxon>Bacteria</taxon>
        <taxon>Bacillati</taxon>
        <taxon>Actinomycetota</taxon>
        <taxon>Actinomycetes</taxon>
        <taxon>Pseudonocardiales</taxon>
        <taxon>Pseudonocardiaceae</taxon>
        <taxon>Amycolatopsis</taxon>
    </lineage>
</organism>
<comment type="caution">
    <text evidence="1">The sequence shown here is derived from an EMBL/GenBank/DDBJ whole genome shotgun (WGS) entry which is preliminary data.</text>
</comment>
<dbReference type="InterPro" id="IPR011990">
    <property type="entry name" value="TPR-like_helical_dom_sf"/>
</dbReference>
<protein>
    <submittedName>
        <fullName evidence="1">Uncharacterized protein</fullName>
    </submittedName>
</protein>
<reference evidence="1 2" key="1">
    <citation type="submission" date="2017-07" db="EMBL/GenBank/DDBJ databases">
        <title>Amycolatopsis alba DSM 44262 Genome sequencing and assembly.</title>
        <authorList>
            <person name="Kaur N."/>
            <person name="Mayilraj S."/>
        </authorList>
    </citation>
    <scope>NUCLEOTIDE SEQUENCE [LARGE SCALE GENOMIC DNA]</scope>
    <source>
        <strain evidence="1 2">DSM 44262</strain>
    </source>
</reference>
<dbReference type="Proteomes" id="UP000215563">
    <property type="component" value="Unassembled WGS sequence"/>
</dbReference>
<dbReference type="AlphaFoldDB" id="A0A229RLJ2"/>
<proteinExistence type="predicted"/>
<dbReference type="EMBL" id="NMQU01000074">
    <property type="protein sequence ID" value="OXM47532.1"/>
    <property type="molecule type" value="Genomic_DNA"/>
</dbReference>
<accession>A0A229RLJ2</accession>
<evidence type="ECO:0000313" key="2">
    <source>
        <dbReference type="Proteomes" id="UP000215563"/>
    </source>
</evidence>